<reference evidence="1 2" key="1">
    <citation type="submission" date="2024-03" db="EMBL/GenBank/DDBJ databases">
        <title>Complete genome of BD2.</title>
        <authorList>
            <person name="Cao G."/>
        </authorList>
    </citation>
    <scope>NUCLEOTIDE SEQUENCE [LARGE SCALE GENOMIC DNA]</scope>
    <source>
        <strain evidence="1 2">BD2</strain>
    </source>
</reference>
<dbReference type="EMBL" id="CP148074">
    <property type="protein sequence ID" value="WXL23919.1"/>
    <property type="molecule type" value="Genomic_DNA"/>
</dbReference>
<name>A0ABZ2RFC6_ECTME</name>
<organism evidence="1 2">
    <name type="scientific">Ectopseudomonas mendocina</name>
    <name type="common">Pseudomonas mendocina</name>
    <dbReference type="NCBI Taxonomy" id="300"/>
    <lineage>
        <taxon>Bacteria</taxon>
        <taxon>Pseudomonadati</taxon>
        <taxon>Pseudomonadota</taxon>
        <taxon>Gammaproteobacteria</taxon>
        <taxon>Pseudomonadales</taxon>
        <taxon>Pseudomonadaceae</taxon>
        <taxon>Ectopseudomonas</taxon>
    </lineage>
</organism>
<protein>
    <recommendedName>
        <fullName evidence="3">HeH/LEM domain-containing protein</fullName>
    </recommendedName>
</protein>
<keyword evidence="2" id="KW-1185">Reference proteome</keyword>
<sequence>MPKFEVIRPWFGVKAGDVVELDAVNPALESNVRQLSEGVASLEVATPVKAPKKGDIAKRLKELGIEFDGKAATEELAALLPDGDPLKG</sequence>
<evidence type="ECO:0008006" key="3">
    <source>
        <dbReference type="Google" id="ProtNLM"/>
    </source>
</evidence>
<accession>A0ABZ2RFC6</accession>
<proteinExistence type="predicted"/>
<dbReference type="Proteomes" id="UP001476583">
    <property type="component" value="Chromosome"/>
</dbReference>
<gene>
    <name evidence="1" type="ORF">WG219_11185</name>
</gene>
<evidence type="ECO:0000313" key="2">
    <source>
        <dbReference type="Proteomes" id="UP001476583"/>
    </source>
</evidence>
<evidence type="ECO:0000313" key="1">
    <source>
        <dbReference type="EMBL" id="WXL23919.1"/>
    </source>
</evidence>